<dbReference type="RefSeq" id="WP_132107752.1">
    <property type="nucleotide sequence ID" value="NZ_SMLB01000071.1"/>
</dbReference>
<comment type="caution">
    <text evidence="3">The sequence shown here is derived from an EMBL/GenBank/DDBJ whole genome shotgun (WGS) entry which is preliminary data.</text>
</comment>
<evidence type="ECO:0000313" key="3">
    <source>
        <dbReference type="EMBL" id="TDD64321.1"/>
    </source>
</evidence>
<keyword evidence="2" id="KW-0472">Membrane</keyword>
<feature type="region of interest" description="Disordered" evidence="1">
    <location>
        <begin position="1"/>
        <end position="32"/>
    </location>
</feature>
<keyword evidence="4" id="KW-1185">Reference proteome</keyword>
<feature type="compositionally biased region" description="Pro residues" evidence="1">
    <location>
        <begin position="1"/>
        <end position="24"/>
    </location>
</feature>
<feature type="transmembrane region" description="Helical" evidence="2">
    <location>
        <begin position="35"/>
        <end position="58"/>
    </location>
</feature>
<protein>
    <submittedName>
        <fullName evidence="3">Uncharacterized protein</fullName>
    </submittedName>
</protein>
<gene>
    <name evidence="3" type="ORF">E1262_28640</name>
</gene>
<dbReference type="Proteomes" id="UP000295217">
    <property type="component" value="Unassembled WGS sequence"/>
</dbReference>
<keyword evidence="2" id="KW-0812">Transmembrane</keyword>
<proteinExistence type="predicted"/>
<dbReference type="AlphaFoldDB" id="A0A4R4ZYH6"/>
<accession>A0A4R4ZYH6</accession>
<reference evidence="3 4" key="1">
    <citation type="submission" date="2019-02" db="EMBL/GenBank/DDBJ databases">
        <title>Draft genome sequences of novel Actinobacteria.</title>
        <authorList>
            <person name="Sahin N."/>
            <person name="Ay H."/>
            <person name="Saygin H."/>
        </authorList>
    </citation>
    <scope>NUCLEOTIDE SEQUENCE [LARGE SCALE GENOMIC DNA]</scope>
    <source>
        <strain evidence="3 4">8K307</strain>
    </source>
</reference>
<evidence type="ECO:0000256" key="1">
    <source>
        <dbReference type="SAM" id="MobiDB-lite"/>
    </source>
</evidence>
<organism evidence="3 4">
    <name type="scientific">Jiangella aurantiaca</name>
    <dbReference type="NCBI Taxonomy" id="2530373"/>
    <lineage>
        <taxon>Bacteria</taxon>
        <taxon>Bacillati</taxon>
        <taxon>Actinomycetota</taxon>
        <taxon>Actinomycetes</taxon>
        <taxon>Jiangellales</taxon>
        <taxon>Jiangellaceae</taxon>
        <taxon>Jiangella</taxon>
    </lineage>
</organism>
<sequence>MSTPTPPPPPPSSPTTPIPPVSPEPEPRGAGSRTAVWQVATAIALAVGLVLAGVTYLAMDQRVDDLRAERDAAREELAEAQEESESSELGGLEDLLGEGGLEGLLGGEGGGLEDLLGDLGGMGDLDPVLLECLGSGGLGLGGGGDSIPDGDLETQVAAIQQLVEEERGLPAGDEVDIEFVSLDEVQRRAVELTQDELDPQRAAVDSRLLAALGAVEPGTDLVQAQLDALDAGVGGFYNPETQQLVIGSEEMDGLGALVTAHELVHAQADAAMGLPDQEAIALDSGSDAAYAALNAIEGDASLYSQQFIGRHLPLDELLALQEASGQTSADLDALPHFVARQLEFPYVEGMTFTCDVFLDGGWEAVDRTYTEVPTTTAQILFPDRYHAEEDAVDVRDPAGLDGWEVVRADTFGAADLLFLLEAPGDDENAALSDPKDRVAAWAGGEVAVWGRGEDTALTLVLADRGEDGATPLCDTVTEFYPAAFPDAEVSEDGGRTVFTGADQSAVVACSGSEVALGIGPDPQTAAAAIG</sequence>
<feature type="region of interest" description="Disordered" evidence="1">
    <location>
        <begin position="74"/>
        <end position="95"/>
    </location>
</feature>
<dbReference type="EMBL" id="SMLB01000071">
    <property type="protein sequence ID" value="TDD64321.1"/>
    <property type="molecule type" value="Genomic_DNA"/>
</dbReference>
<keyword evidence="2" id="KW-1133">Transmembrane helix</keyword>
<name>A0A4R4ZYH6_9ACTN</name>
<evidence type="ECO:0000256" key="2">
    <source>
        <dbReference type="SAM" id="Phobius"/>
    </source>
</evidence>
<dbReference type="OrthoDB" id="263516at2"/>
<evidence type="ECO:0000313" key="4">
    <source>
        <dbReference type="Proteomes" id="UP000295217"/>
    </source>
</evidence>